<name>A0ABP9I9G1_9ACTN</name>
<evidence type="ECO:0000313" key="9">
    <source>
        <dbReference type="EMBL" id="GAA4991229.1"/>
    </source>
</evidence>
<protein>
    <recommendedName>
        <fullName evidence="11">Molecular chaperone DnaK (HSP70)</fullName>
    </recommendedName>
</protein>
<accession>A0ABP9I9G1</accession>
<dbReference type="SUPFAM" id="SSF100920">
    <property type="entry name" value="Heat shock protein 70kD (HSP70), peptide-binding domain"/>
    <property type="match status" value="1"/>
</dbReference>
<keyword evidence="6" id="KW-0143">Chaperone</keyword>
<feature type="region of interest" description="Disordered" evidence="8">
    <location>
        <begin position="527"/>
        <end position="557"/>
    </location>
</feature>
<dbReference type="Gene3D" id="3.90.640.10">
    <property type="entry name" value="Actin, Chain A, domain 4"/>
    <property type="match status" value="1"/>
</dbReference>
<organism evidence="9 10">
    <name type="scientific">Yinghuangia aomiensis</name>
    <dbReference type="NCBI Taxonomy" id="676205"/>
    <lineage>
        <taxon>Bacteria</taxon>
        <taxon>Bacillati</taxon>
        <taxon>Actinomycetota</taxon>
        <taxon>Actinomycetes</taxon>
        <taxon>Kitasatosporales</taxon>
        <taxon>Streptomycetaceae</taxon>
        <taxon>Yinghuangia</taxon>
    </lineage>
</organism>
<dbReference type="InterPro" id="IPR029047">
    <property type="entry name" value="HSP70_peptide-bd_sf"/>
</dbReference>
<dbReference type="SUPFAM" id="SSF53067">
    <property type="entry name" value="Actin-like ATPase domain"/>
    <property type="match status" value="2"/>
</dbReference>
<dbReference type="RefSeq" id="WP_345680216.1">
    <property type="nucleotide sequence ID" value="NZ_BAABHS010000043.1"/>
</dbReference>
<gene>
    <name evidence="9" type="ORF">GCM10023205_73930</name>
</gene>
<dbReference type="PRINTS" id="PR00301">
    <property type="entry name" value="HEATSHOCK70"/>
</dbReference>
<dbReference type="InterPro" id="IPR043129">
    <property type="entry name" value="ATPase_NBD"/>
</dbReference>
<comment type="similarity">
    <text evidence="1 7">Belongs to the heat shock protein 70 family.</text>
</comment>
<evidence type="ECO:0000256" key="3">
    <source>
        <dbReference type="ARBA" id="ARBA00022741"/>
    </source>
</evidence>
<dbReference type="PANTHER" id="PTHR19375">
    <property type="entry name" value="HEAT SHOCK PROTEIN 70KDA"/>
    <property type="match status" value="1"/>
</dbReference>
<dbReference type="Gene3D" id="3.30.420.40">
    <property type="match status" value="2"/>
</dbReference>
<keyword evidence="10" id="KW-1185">Reference proteome</keyword>
<evidence type="ECO:0000256" key="6">
    <source>
        <dbReference type="ARBA" id="ARBA00023186"/>
    </source>
</evidence>
<evidence type="ECO:0000256" key="2">
    <source>
        <dbReference type="ARBA" id="ARBA00022553"/>
    </source>
</evidence>
<sequence>MTFGIDFGTSNSVVARWTGSGTEVVPVDGGNLPAEWNRPGFDMLFPSVAALRDVQRTLCFGWTAKCGPSEPVDAVKRMLASHPRTAAGGGRRDAPGSGLPAVGEHEVWFGDEPYRSTAVAAALFDRMRDGVRRNLRDLDEAVVTIPANASGAARYRTRAAARLAGINVKALVNEPTAAAISYAHDFPGEGRFLVFDWGGGTIDVTVLEHYDGIFDERASRGITALGGLEFDEALATLVLRKLGRIPEHLTRRERRGWRRDVELTKIALAQPGVEEVLFETPDGSQSVVVRREEFEQAVAHLVRDALRPVEECLGDLGLGPEVLDAVLLIGGTSQIPLVRREVEELLGIDVVDSALCHPMTAVARGAAIAAAEIDGLVDDACISVATTHDLGLAFPAGDQIGFAPVIPRYSTLPARGSRSAQPAVQGASKVLLDIVEGDSSRAADDERTFPLARLELSIPRPSLAPDENRFDVDYRYDRSGILKVRATLRNNGAVVLDKELDCFGPDGTPLAHGLDRDMAKLLSRIIEPAQRREPPGTPTVPAPRPPAGRPAEVRPTAAAPAEALPTLLLDGTSIAYAGRRDAGKRPPDFALVSSAMAALRRDYPQHRVICVVGDHLLDLMEDQDPAAIEAARDTSGDFVILPDPSGPASMTGLMEVAERKNGAVVSMDSLTRFVQAYPWLRTPGRLVTAIRVDDDWIFMAGKPA</sequence>
<keyword evidence="4 7" id="KW-0067">ATP-binding</keyword>
<dbReference type="PROSITE" id="PS01036">
    <property type="entry name" value="HSP70_3"/>
    <property type="match status" value="1"/>
</dbReference>
<dbReference type="Gene3D" id="2.60.34.10">
    <property type="entry name" value="Substrate Binding Domain Of DNAk, Chain A, domain 1"/>
    <property type="match status" value="1"/>
</dbReference>
<dbReference type="InterPro" id="IPR018181">
    <property type="entry name" value="Heat_shock_70_CS"/>
</dbReference>
<dbReference type="Proteomes" id="UP001500466">
    <property type="component" value="Unassembled WGS sequence"/>
</dbReference>
<keyword evidence="5" id="KW-0346">Stress response</keyword>
<evidence type="ECO:0000256" key="7">
    <source>
        <dbReference type="RuleBase" id="RU003322"/>
    </source>
</evidence>
<evidence type="ECO:0000313" key="10">
    <source>
        <dbReference type="Proteomes" id="UP001500466"/>
    </source>
</evidence>
<keyword evidence="2" id="KW-0597">Phosphoprotein</keyword>
<reference evidence="10" key="1">
    <citation type="journal article" date="2019" name="Int. J. Syst. Evol. Microbiol.">
        <title>The Global Catalogue of Microorganisms (GCM) 10K type strain sequencing project: providing services to taxonomists for standard genome sequencing and annotation.</title>
        <authorList>
            <consortium name="The Broad Institute Genomics Platform"/>
            <consortium name="The Broad Institute Genome Sequencing Center for Infectious Disease"/>
            <person name="Wu L."/>
            <person name="Ma J."/>
        </authorList>
    </citation>
    <scope>NUCLEOTIDE SEQUENCE [LARGE SCALE GENOMIC DNA]</scope>
    <source>
        <strain evidence="10">JCM 17986</strain>
    </source>
</reference>
<evidence type="ECO:0000256" key="4">
    <source>
        <dbReference type="ARBA" id="ARBA00022840"/>
    </source>
</evidence>
<evidence type="ECO:0000256" key="8">
    <source>
        <dbReference type="SAM" id="MobiDB-lite"/>
    </source>
</evidence>
<dbReference type="Pfam" id="PF00012">
    <property type="entry name" value="HSP70"/>
    <property type="match status" value="1"/>
</dbReference>
<comment type="caution">
    <text evidence="9">The sequence shown here is derived from an EMBL/GenBank/DDBJ whole genome shotgun (WGS) entry which is preliminary data.</text>
</comment>
<dbReference type="InterPro" id="IPR013126">
    <property type="entry name" value="Hsp_70_fam"/>
</dbReference>
<evidence type="ECO:0000256" key="5">
    <source>
        <dbReference type="ARBA" id="ARBA00023016"/>
    </source>
</evidence>
<evidence type="ECO:0008006" key="11">
    <source>
        <dbReference type="Google" id="ProtNLM"/>
    </source>
</evidence>
<keyword evidence="3 7" id="KW-0547">Nucleotide-binding</keyword>
<dbReference type="EMBL" id="BAABHS010000043">
    <property type="protein sequence ID" value="GAA4991229.1"/>
    <property type="molecule type" value="Genomic_DNA"/>
</dbReference>
<feature type="compositionally biased region" description="Pro residues" evidence="8">
    <location>
        <begin position="535"/>
        <end position="548"/>
    </location>
</feature>
<proteinExistence type="inferred from homology"/>
<evidence type="ECO:0000256" key="1">
    <source>
        <dbReference type="ARBA" id="ARBA00007381"/>
    </source>
</evidence>